<protein>
    <submittedName>
        <fullName evidence="2">Uncharacterized protein</fullName>
    </submittedName>
</protein>
<keyword evidence="3" id="KW-1185">Reference proteome</keyword>
<evidence type="ECO:0000313" key="3">
    <source>
        <dbReference type="Proteomes" id="UP000694251"/>
    </source>
</evidence>
<sequence length="128" mass="14681">MEPKIAATSVKTPEPVVIPPEVPLSTNTETVTIEDDDDSEPRDGKRKSFHRLSSRPRQPTVPVRRRLRASRRSLFLTPLFIFHRKIRRRRTTLWTRSSTSIAACAMRGSSWASKGKRSRPEWVVCKGK</sequence>
<dbReference type="EMBL" id="JAEFBJ010000005">
    <property type="protein sequence ID" value="KAG7610757.1"/>
    <property type="molecule type" value="Genomic_DNA"/>
</dbReference>
<feature type="compositionally biased region" description="Basic residues" evidence="1">
    <location>
        <begin position="44"/>
        <end position="54"/>
    </location>
</feature>
<evidence type="ECO:0000313" key="2">
    <source>
        <dbReference type="EMBL" id="KAG7610757.1"/>
    </source>
</evidence>
<evidence type="ECO:0000256" key="1">
    <source>
        <dbReference type="SAM" id="MobiDB-lite"/>
    </source>
</evidence>
<dbReference type="AlphaFoldDB" id="A0A8T2DGX6"/>
<organism evidence="2 3">
    <name type="scientific">Arabidopsis suecica</name>
    <name type="common">Swedish thale-cress</name>
    <name type="synonym">Cardaminopsis suecica</name>
    <dbReference type="NCBI Taxonomy" id="45249"/>
    <lineage>
        <taxon>Eukaryota</taxon>
        <taxon>Viridiplantae</taxon>
        <taxon>Streptophyta</taxon>
        <taxon>Embryophyta</taxon>
        <taxon>Tracheophyta</taxon>
        <taxon>Spermatophyta</taxon>
        <taxon>Magnoliopsida</taxon>
        <taxon>eudicotyledons</taxon>
        <taxon>Gunneridae</taxon>
        <taxon>Pentapetalae</taxon>
        <taxon>rosids</taxon>
        <taxon>malvids</taxon>
        <taxon>Brassicales</taxon>
        <taxon>Brassicaceae</taxon>
        <taxon>Camelineae</taxon>
        <taxon>Arabidopsis</taxon>
    </lineage>
</organism>
<accession>A0A8T2DGX6</accession>
<feature type="region of interest" description="Disordered" evidence="1">
    <location>
        <begin position="1"/>
        <end position="64"/>
    </location>
</feature>
<reference evidence="2 3" key="1">
    <citation type="submission" date="2020-12" db="EMBL/GenBank/DDBJ databases">
        <title>Concerted genomic and epigenomic changes stabilize Arabidopsis allopolyploids.</title>
        <authorList>
            <person name="Chen Z."/>
        </authorList>
    </citation>
    <scope>NUCLEOTIDE SEQUENCE [LARGE SCALE GENOMIC DNA]</scope>
    <source>
        <strain evidence="2">As9502</strain>
        <tissue evidence="2">Leaf</tissue>
    </source>
</reference>
<gene>
    <name evidence="2" type="ORF">ISN44_As05g028170</name>
</gene>
<comment type="caution">
    <text evidence="2">The sequence shown here is derived from an EMBL/GenBank/DDBJ whole genome shotgun (WGS) entry which is preliminary data.</text>
</comment>
<dbReference type="Proteomes" id="UP000694251">
    <property type="component" value="Chromosome 5"/>
</dbReference>
<proteinExistence type="predicted"/>
<name>A0A8T2DGX6_ARASU</name>